<dbReference type="EMBL" id="FAOO01000004">
    <property type="protein sequence ID" value="CUU03284.1"/>
    <property type="molecule type" value="Genomic_DNA"/>
</dbReference>
<evidence type="ECO:0000313" key="3">
    <source>
        <dbReference type="Proteomes" id="UP000320623"/>
    </source>
</evidence>
<evidence type="ECO:0000259" key="1">
    <source>
        <dbReference type="Pfam" id="PF18962"/>
    </source>
</evidence>
<dbReference type="Gene3D" id="2.60.40.4070">
    <property type="match status" value="1"/>
</dbReference>
<proteinExistence type="predicted"/>
<dbReference type="SUPFAM" id="SSF50939">
    <property type="entry name" value="Sialidases"/>
    <property type="match status" value="1"/>
</dbReference>
<dbReference type="NCBIfam" id="TIGR04183">
    <property type="entry name" value="Por_Secre_tail"/>
    <property type="match status" value="1"/>
</dbReference>
<dbReference type="RefSeq" id="WP_181180238.1">
    <property type="nucleotide sequence ID" value="NZ_FAOO01000004.1"/>
</dbReference>
<protein>
    <submittedName>
        <fullName evidence="2">Por secretion system C-terminal sorting domain-containing protein</fullName>
    </submittedName>
</protein>
<sequence length="378" mass="44364">SGNNYVAKVGYSTNGGLDWNNFIIDTIQFGNWLPRRADLPQVMVSQQGNPYFFYWVFQNSSDTSGLYMYTFGMKKKLDKNIPRARYEYAVAPFVITLNNVDYVYVAYYIDSSYYLIYSNDGGNTFSQPKELQTFWVMWPSDDWKPRFQIDNSNKLYFYYSYMDYGQPGQPPADKMYHLVTYSDDWGSTWSEPVQIDTNFYNIDFRIVGDKFVKSYIDNEDGNLYLQLSYDLLSWTNRIRVNSIDSSVAGGFETEVYNDKLAFAWKDKRTGNEEIFYRLMEILTKVDENTIPINFVLYQNYPNPFNPSTTLEFDIPERTNVKLIIYNILGCEIEVLLDEELEPGKYKVDFNAKDLSSGLYFYTLKTPKFTKTNKMLLIK</sequence>
<organism evidence="2 3">
    <name type="scientific">Candidatus Thermokryptus mobilis</name>
    <dbReference type="NCBI Taxonomy" id="1643428"/>
    <lineage>
        <taxon>Bacteria</taxon>
        <taxon>Pseudomonadati</taxon>
        <taxon>Candidatus Kryptoniota</taxon>
        <taxon>Candidatus Thermokryptus</taxon>
    </lineage>
</organism>
<dbReference type="InterPro" id="IPR026444">
    <property type="entry name" value="Secre_tail"/>
</dbReference>
<dbReference type="Proteomes" id="UP000320623">
    <property type="component" value="Unassembled WGS sequence"/>
</dbReference>
<gene>
    <name evidence="2" type="ORF">JGI1_00695</name>
</gene>
<dbReference type="CDD" id="cd15482">
    <property type="entry name" value="Sialidase_non-viral"/>
    <property type="match status" value="1"/>
</dbReference>
<keyword evidence="3" id="KW-1185">Reference proteome</keyword>
<accession>A0A0S4MWJ5</accession>
<feature type="non-terminal residue" evidence="2">
    <location>
        <position position="1"/>
    </location>
</feature>
<feature type="domain" description="Secretion system C-terminal sorting" evidence="1">
    <location>
        <begin position="300"/>
        <end position="374"/>
    </location>
</feature>
<dbReference type="Gene3D" id="2.120.10.10">
    <property type="match status" value="1"/>
</dbReference>
<dbReference type="Pfam" id="PF18962">
    <property type="entry name" value="Por_Secre_tail"/>
    <property type="match status" value="1"/>
</dbReference>
<dbReference type="STRING" id="1643428.GCA_001442855_00675"/>
<dbReference type="InterPro" id="IPR036278">
    <property type="entry name" value="Sialidase_sf"/>
</dbReference>
<reference evidence="3" key="1">
    <citation type="submission" date="2015-11" db="EMBL/GenBank/DDBJ databases">
        <authorList>
            <person name="Varghese N."/>
        </authorList>
    </citation>
    <scope>NUCLEOTIDE SEQUENCE [LARGE SCALE GENOMIC DNA]</scope>
</reference>
<dbReference type="AlphaFoldDB" id="A0A0S4MWJ5"/>
<name>A0A0S4MWJ5_9BACT</name>
<evidence type="ECO:0000313" key="2">
    <source>
        <dbReference type="EMBL" id="CUU03284.1"/>
    </source>
</evidence>